<gene>
    <name evidence="8" type="ORF">PLOB_00045684</name>
</gene>
<evidence type="ECO:0000256" key="2">
    <source>
        <dbReference type="ARBA" id="ARBA00022692"/>
    </source>
</evidence>
<dbReference type="SMART" id="SM00231">
    <property type="entry name" value="FA58C"/>
    <property type="match status" value="1"/>
</dbReference>
<dbReference type="PROSITE" id="PS01286">
    <property type="entry name" value="FA58C_2"/>
    <property type="match status" value="1"/>
</dbReference>
<keyword evidence="4" id="KW-1133">Transmembrane helix</keyword>
<evidence type="ECO:0000256" key="1">
    <source>
        <dbReference type="ARBA" id="ARBA00004370"/>
    </source>
</evidence>
<evidence type="ECO:0000313" key="8">
    <source>
        <dbReference type="EMBL" id="CAH3040436.1"/>
    </source>
</evidence>
<reference evidence="8 9" key="1">
    <citation type="submission" date="2022-05" db="EMBL/GenBank/DDBJ databases">
        <authorList>
            <consortium name="Genoscope - CEA"/>
            <person name="William W."/>
        </authorList>
    </citation>
    <scope>NUCLEOTIDE SEQUENCE [LARGE SCALE GENOMIC DNA]</scope>
</reference>
<evidence type="ECO:0000256" key="3">
    <source>
        <dbReference type="ARBA" id="ARBA00022737"/>
    </source>
</evidence>
<evidence type="ECO:0000256" key="5">
    <source>
        <dbReference type="ARBA" id="ARBA00023136"/>
    </source>
</evidence>
<proteinExistence type="predicted"/>
<name>A0ABN8N0E2_9CNID</name>
<dbReference type="Pfam" id="PF00754">
    <property type="entry name" value="F5_F8_type_C"/>
    <property type="match status" value="1"/>
</dbReference>
<dbReference type="Pfam" id="PF02010">
    <property type="entry name" value="REJ"/>
    <property type="match status" value="1"/>
</dbReference>
<organism evidence="8 9">
    <name type="scientific">Porites lobata</name>
    <dbReference type="NCBI Taxonomy" id="104759"/>
    <lineage>
        <taxon>Eukaryota</taxon>
        <taxon>Metazoa</taxon>
        <taxon>Cnidaria</taxon>
        <taxon>Anthozoa</taxon>
        <taxon>Hexacorallia</taxon>
        <taxon>Scleractinia</taxon>
        <taxon>Fungiina</taxon>
        <taxon>Poritidae</taxon>
        <taxon>Porites</taxon>
    </lineage>
</organism>
<dbReference type="InterPro" id="IPR000421">
    <property type="entry name" value="FA58C"/>
</dbReference>
<dbReference type="InterPro" id="IPR002859">
    <property type="entry name" value="PKD/REJ-like"/>
</dbReference>
<accession>A0ABN8N0E2</accession>
<protein>
    <recommendedName>
        <fullName evidence="7">F5/8 type C domain-containing protein</fullName>
    </recommendedName>
</protein>
<feature type="domain" description="F5/8 type C" evidence="7">
    <location>
        <begin position="39"/>
        <end position="194"/>
    </location>
</feature>
<keyword evidence="2" id="KW-0812">Transmembrane</keyword>
<dbReference type="SUPFAM" id="SSF49785">
    <property type="entry name" value="Galactose-binding domain-like"/>
    <property type="match status" value="1"/>
</dbReference>
<keyword evidence="9" id="KW-1185">Reference proteome</keyword>
<comment type="caution">
    <text evidence="8">The sequence shown here is derived from an EMBL/GenBank/DDBJ whole genome shotgun (WGS) entry which is preliminary data.</text>
</comment>
<feature type="signal peptide" evidence="6">
    <location>
        <begin position="1"/>
        <end position="27"/>
    </location>
</feature>
<dbReference type="CDD" id="cd00057">
    <property type="entry name" value="FA58C"/>
    <property type="match status" value="1"/>
</dbReference>
<dbReference type="PANTHER" id="PTHR46730">
    <property type="entry name" value="POLYCYSTIN-1"/>
    <property type="match status" value="1"/>
</dbReference>
<sequence length="781" mass="88173">MPILPRMMRVSLLCILTATLVFQIVHQTTIKDEDLIANCRNPLGLESRKIPDGALWASSAFNKDFSMFGPQRARLRLDQPPRGYRADASSVDTNGSYITVDLGNDTVVTGVSTQGYGDTTVQEWVTKYNLMFLNGIDFSPFKETSGATRNFTGNVDVNGVQHHDVPLPVITSTVMIKPLEWNNNVGLRMELYGCNPVIKEHHSFLFHSAPIFKVSINTKTGSFDYFFLAKIVIADPTASFTLAFLNDDSENYKTWAADCLTQFYLKVNTDSNKLSVRVEVEIHCIKDAADYIEGKLLISVKSRDSMFTSYMDFQHPVNSTCSFPEAHVNLNKTVSEATEVLTTCNMMLRAYVTLCNSKINSISHARWEIFFILNENQLTDSLLRYDVHNGSEYLLQPITFCEDCYPTYLFVTFTAQVNELGIRNVDDFGVLKIVQPELVAIITGPQEAKKGFEMDVVLNASESYDPDIRSVGTLSFIWKCKRDKETDFKVCKHGRTAANGKLLFVDINRLKSNHTHEFKLLVSKGYRTTSVVHGLKVFPAIDVRFRCTSNCGGKFIQSKPLNLNLECKGHLCNNVSMITWKIREYETVYKGRHWQTIIQKSPPLNSFVLNKLSWSTAVTYARDISVKVKAMIKIKERYGIIDEDHTEAFHMNSPPIQLKNAKSGCFVQPEEGFAVETTFNITCLGWHDEDIPLTYEFVYNTSVGAVINAPITGIGVNRLSTTLPVGDRLQDFEFPVDVHVKDSYGDFTVKRVTVKVQPKNSEDVNKTLYRIAYKKPTDSTI</sequence>
<evidence type="ECO:0000313" key="9">
    <source>
        <dbReference type="Proteomes" id="UP001159405"/>
    </source>
</evidence>
<dbReference type="InterPro" id="IPR008979">
    <property type="entry name" value="Galactose-bd-like_sf"/>
</dbReference>
<keyword evidence="5" id="KW-0472">Membrane</keyword>
<keyword evidence="3" id="KW-0677">Repeat</keyword>
<dbReference type="Proteomes" id="UP001159405">
    <property type="component" value="Unassembled WGS sequence"/>
</dbReference>
<dbReference type="PROSITE" id="PS50022">
    <property type="entry name" value="FA58C_3"/>
    <property type="match status" value="1"/>
</dbReference>
<dbReference type="PANTHER" id="PTHR46730:SF1">
    <property type="entry name" value="PLAT DOMAIN-CONTAINING PROTEIN"/>
    <property type="match status" value="1"/>
</dbReference>
<evidence type="ECO:0000256" key="4">
    <source>
        <dbReference type="ARBA" id="ARBA00022989"/>
    </source>
</evidence>
<feature type="chain" id="PRO_5046419202" description="F5/8 type C domain-containing protein" evidence="6">
    <location>
        <begin position="28"/>
        <end position="781"/>
    </location>
</feature>
<dbReference type="EMBL" id="CALNXK010000008">
    <property type="protein sequence ID" value="CAH3040436.1"/>
    <property type="molecule type" value="Genomic_DNA"/>
</dbReference>
<evidence type="ECO:0000256" key="6">
    <source>
        <dbReference type="SAM" id="SignalP"/>
    </source>
</evidence>
<evidence type="ECO:0000259" key="7">
    <source>
        <dbReference type="PROSITE" id="PS50022"/>
    </source>
</evidence>
<comment type="subcellular location">
    <subcellularLocation>
        <location evidence="1">Membrane</location>
    </subcellularLocation>
</comment>
<keyword evidence="6" id="KW-0732">Signal</keyword>
<dbReference type="Gene3D" id="2.60.120.260">
    <property type="entry name" value="Galactose-binding domain-like"/>
    <property type="match status" value="1"/>
</dbReference>